<reference evidence="1 2" key="1">
    <citation type="submission" date="2023-02" db="EMBL/GenBank/DDBJ databases">
        <title>LHISI_Scaffold_Assembly.</title>
        <authorList>
            <person name="Stuart O.P."/>
            <person name="Cleave R."/>
            <person name="Magrath M.J.L."/>
            <person name="Mikheyev A.S."/>
        </authorList>
    </citation>
    <scope>NUCLEOTIDE SEQUENCE [LARGE SCALE GENOMIC DNA]</scope>
    <source>
        <strain evidence="1">Daus_M_001</strain>
        <tissue evidence="1">Leg muscle</tissue>
    </source>
</reference>
<protein>
    <submittedName>
        <fullName evidence="1">Uncharacterized protein</fullName>
    </submittedName>
</protein>
<sequence length="333" mass="36794">MVESYTVVDGGFLLQLVKWNDGTKFSSICQYVSYLINHYVETFTARGIEASTATGDTDGSIARFGLNKVTSHSSVVVTGEDVDLLVLPTALTLPDRNVYFMKPGRGNIEDKAPPSECDLNNHRYNSFVKSSTSLASLPPTQGAAKQHSFRLYLQTQKWLDNHSLNPAHWGWVRDDGGVLNPVKTTDPIAPDSVMIKMFCCCATGCGGKYGCRNAGGVLPLFRETGKGEYPWLYPSPVVRVSEWHRLRVKVGIQSSTYVVRHSLSGSKALASLKLLGLQERTQNGSMASCSSLFRNSFKFLVATFERHVTPSNMRYCWPTVTVTSYALHPSAYK</sequence>
<proteinExistence type="predicted"/>
<comment type="caution">
    <text evidence="1">The sequence shown here is derived from an EMBL/GenBank/DDBJ whole genome shotgun (WGS) entry which is preliminary data.</text>
</comment>
<dbReference type="Proteomes" id="UP001159363">
    <property type="component" value="Chromosome 4"/>
</dbReference>
<evidence type="ECO:0000313" key="2">
    <source>
        <dbReference type="Proteomes" id="UP001159363"/>
    </source>
</evidence>
<dbReference type="EMBL" id="JARBHB010000005">
    <property type="protein sequence ID" value="KAJ8883673.1"/>
    <property type="molecule type" value="Genomic_DNA"/>
</dbReference>
<evidence type="ECO:0000313" key="1">
    <source>
        <dbReference type="EMBL" id="KAJ8883673.1"/>
    </source>
</evidence>
<accession>A0ABQ9HI81</accession>
<organism evidence="1 2">
    <name type="scientific">Dryococelus australis</name>
    <dbReference type="NCBI Taxonomy" id="614101"/>
    <lineage>
        <taxon>Eukaryota</taxon>
        <taxon>Metazoa</taxon>
        <taxon>Ecdysozoa</taxon>
        <taxon>Arthropoda</taxon>
        <taxon>Hexapoda</taxon>
        <taxon>Insecta</taxon>
        <taxon>Pterygota</taxon>
        <taxon>Neoptera</taxon>
        <taxon>Polyneoptera</taxon>
        <taxon>Phasmatodea</taxon>
        <taxon>Verophasmatodea</taxon>
        <taxon>Anareolatae</taxon>
        <taxon>Phasmatidae</taxon>
        <taxon>Eurycanthinae</taxon>
        <taxon>Dryococelus</taxon>
    </lineage>
</organism>
<gene>
    <name evidence="1" type="ORF">PR048_015527</name>
</gene>
<name>A0ABQ9HI81_9NEOP</name>
<keyword evidence="2" id="KW-1185">Reference proteome</keyword>